<keyword evidence="9" id="KW-0297">G-protein coupled receptor</keyword>
<dbReference type="AlphaFoldDB" id="A0A7K8KPA9"/>
<evidence type="ECO:0000256" key="1">
    <source>
        <dbReference type="ARBA" id="ARBA00004651"/>
    </source>
</evidence>
<evidence type="ECO:0000256" key="2">
    <source>
        <dbReference type="ARBA" id="ARBA00022475"/>
    </source>
</evidence>
<feature type="non-terminal residue" evidence="12">
    <location>
        <position position="1"/>
    </location>
</feature>
<dbReference type="OrthoDB" id="9975554at2759"/>
<keyword evidence="9" id="KW-0675">Receptor</keyword>
<comment type="similarity">
    <text evidence="9">Belongs to the G-protein coupled receptor 1 family.</text>
</comment>
<evidence type="ECO:0000313" key="13">
    <source>
        <dbReference type="Proteomes" id="UP000533896"/>
    </source>
</evidence>
<feature type="domain" description="G-protein coupled receptors family 1 profile" evidence="11">
    <location>
        <begin position="40"/>
        <end position="288"/>
    </location>
</feature>
<evidence type="ECO:0000256" key="3">
    <source>
        <dbReference type="ARBA" id="ARBA00022606"/>
    </source>
</evidence>
<evidence type="ECO:0000256" key="7">
    <source>
        <dbReference type="ARBA" id="ARBA00023136"/>
    </source>
</evidence>
<keyword evidence="3 10" id="KW-0716">Sensory transduction</keyword>
<dbReference type="CDD" id="cd15225">
    <property type="entry name" value="7tmA_OR10A-like"/>
    <property type="match status" value="1"/>
</dbReference>
<feature type="transmembrane region" description="Helical" evidence="10">
    <location>
        <begin position="59"/>
        <end position="81"/>
    </location>
</feature>
<feature type="transmembrane region" description="Helical" evidence="10">
    <location>
        <begin position="143"/>
        <end position="176"/>
    </location>
</feature>
<keyword evidence="5 10" id="KW-0552">Olfaction</keyword>
<evidence type="ECO:0000313" key="12">
    <source>
        <dbReference type="EMBL" id="NXE16384.1"/>
    </source>
</evidence>
<evidence type="ECO:0000256" key="6">
    <source>
        <dbReference type="ARBA" id="ARBA00022989"/>
    </source>
</evidence>
<gene>
    <name evidence="12" type="primary">Or10c1</name>
    <name evidence="12" type="ORF">LOPRUF_R14539</name>
</gene>
<evidence type="ECO:0000259" key="11">
    <source>
        <dbReference type="PROSITE" id="PS50262"/>
    </source>
</evidence>
<dbReference type="FunFam" id="1.20.1070.10:FF:000001">
    <property type="entry name" value="Olfactory receptor"/>
    <property type="match status" value="1"/>
</dbReference>
<keyword evidence="8 9" id="KW-0807">Transducer</keyword>
<protein>
    <recommendedName>
        <fullName evidence="10">Olfactory receptor</fullName>
    </recommendedName>
</protein>
<dbReference type="Proteomes" id="UP000533896">
    <property type="component" value="Unassembled WGS sequence"/>
</dbReference>
<evidence type="ECO:0000256" key="8">
    <source>
        <dbReference type="ARBA" id="ARBA00023224"/>
    </source>
</evidence>
<comment type="subcellular location">
    <subcellularLocation>
        <location evidence="1 10">Cell membrane</location>
        <topology evidence="1 10">Multi-pass membrane protein</topology>
    </subcellularLocation>
</comment>
<feature type="transmembrane region" description="Helical" evidence="10">
    <location>
        <begin position="271"/>
        <end position="290"/>
    </location>
</feature>
<dbReference type="InterPro" id="IPR000276">
    <property type="entry name" value="GPCR_Rhodpsn"/>
</dbReference>
<dbReference type="PROSITE" id="PS00237">
    <property type="entry name" value="G_PROTEIN_RECEP_F1_1"/>
    <property type="match status" value="1"/>
</dbReference>
<dbReference type="GO" id="GO:0004930">
    <property type="term" value="F:G protein-coupled receptor activity"/>
    <property type="evidence" value="ECO:0007669"/>
    <property type="project" value="UniProtKB-KW"/>
</dbReference>
<feature type="non-terminal residue" evidence="12">
    <location>
        <position position="311"/>
    </location>
</feature>
<keyword evidence="4 9" id="KW-0812">Transmembrane</keyword>
<keyword evidence="2 10" id="KW-1003">Cell membrane</keyword>
<dbReference type="Pfam" id="PF13853">
    <property type="entry name" value="7tm_4"/>
    <property type="match status" value="1"/>
</dbReference>
<keyword evidence="6 10" id="KW-1133">Transmembrane helix</keyword>
<evidence type="ECO:0000256" key="5">
    <source>
        <dbReference type="ARBA" id="ARBA00022725"/>
    </source>
</evidence>
<dbReference type="SUPFAM" id="SSF81321">
    <property type="entry name" value="Family A G protein-coupled receptor-like"/>
    <property type="match status" value="1"/>
</dbReference>
<dbReference type="Gene3D" id="1.20.1070.10">
    <property type="entry name" value="Rhodopsin 7-helix transmembrane proteins"/>
    <property type="match status" value="1"/>
</dbReference>
<comment type="caution">
    <text evidence="12">The sequence shown here is derived from an EMBL/GenBank/DDBJ whole genome shotgun (WGS) entry which is preliminary data.</text>
</comment>
<keyword evidence="7 10" id="KW-0472">Membrane</keyword>
<evidence type="ECO:0000256" key="9">
    <source>
        <dbReference type="RuleBase" id="RU000688"/>
    </source>
</evidence>
<name>A0A7K8KPA9_9AVES</name>
<feature type="transmembrane region" description="Helical" evidence="10">
    <location>
        <begin position="238"/>
        <end position="259"/>
    </location>
</feature>
<feature type="transmembrane region" description="Helical" evidence="10">
    <location>
        <begin position="25"/>
        <end position="47"/>
    </location>
</feature>
<dbReference type="PANTHER" id="PTHR26453">
    <property type="entry name" value="OLFACTORY RECEPTOR"/>
    <property type="match status" value="1"/>
</dbReference>
<dbReference type="PROSITE" id="PS50262">
    <property type="entry name" value="G_PROTEIN_RECEP_F1_2"/>
    <property type="match status" value="1"/>
</dbReference>
<proteinExistence type="inferred from homology"/>
<keyword evidence="13" id="KW-1185">Reference proteome</keyword>
<organism evidence="12 13">
    <name type="scientific">Lophotis ruficrista</name>
    <dbReference type="NCBI Taxonomy" id="172689"/>
    <lineage>
        <taxon>Eukaryota</taxon>
        <taxon>Metazoa</taxon>
        <taxon>Chordata</taxon>
        <taxon>Craniata</taxon>
        <taxon>Vertebrata</taxon>
        <taxon>Euteleostomi</taxon>
        <taxon>Archelosauria</taxon>
        <taxon>Archosauria</taxon>
        <taxon>Dinosauria</taxon>
        <taxon>Saurischia</taxon>
        <taxon>Theropoda</taxon>
        <taxon>Coelurosauria</taxon>
        <taxon>Aves</taxon>
        <taxon>Neognathae</taxon>
        <taxon>Neoaves</taxon>
        <taxon>Otidimorphae</taxon>
        <taxon>Otidiformes</taxon>
        <taxon>Otididae</taxon>
        <taxon>Lophotis</taxon>
    </lineage>
</organism>
<dbReference type="GO" id="GO:0004984">
    <property type="term" value="F:olfactory receptor activity"/>
    <property type="evidence" value="ECO:0007669"/>
    <property type="project" value="InterPro"/>
</dbReference>
<feature type="transmembrane region" description="Helical" evidence="10">
    <location>
        <begin position="101"/>
        <end position="123"/>
    </location>
</feature>
<dbReference type="PRINTS" id="PR00245">
    <property type="entry name" value="OLFACTORYR"/>
</dbReference>
<feature type="transmembrane region" description="Helical" evidence="10">
    <location>
        <begin position="196"/>
        <end position="217"/>
    </location>
</feature>
<dbReference type="GO" id="GO:0005886">
    <property type="term" value="C:plasma membrane"/>
    <property type="evidence" value="ECO:0007669"/>
    <property type="project" value="UniProtKB-SubCell"/>
</dbReference>
<accession>A0A7K8KPA9</accession>
<dbReference type="EMBL" id="VWYV01002314">
    <property type="protein sequence ID" value="NXE16384.1"/>
    <property type="molecule type" value="Genomic_DNA"/>
</dbReference>
<dbReference type="InterPro" id="IPR000725">
    <property type="entry name" value="Olfact_rcpt"/>
</dbReference>
<dbReference type="InterPro" id="IPR017452">
    <property type="entry name" value="GPCR_Rhodpsn_7TM"/>
</dbReference>
<evidence type="ECO:0000256" key="10">
    <source>
        <dbReference type="RuleBase" id="RU363047"/>
    </source>
</evidence>
<reference evidence="12 13" key="1">
    <citation type="submission" date="2019-09" db="EMBL/GenBank/DDBJ databases">
        <title>Bird 10,000 Genomes (B10K) Project - Family phase.</title>
        <authorList>
            <person name="Zhang G."/>
        </authorList>
    </citation>
    <scope>NUCLEOTIDE SEQUENCE [LARGE SCALE GENOMIC DNA]</scope>
    <source>
        <strain evidence="12">B10K-CU-031-23</strain>
    </source>
</reference>
<evidence type="ECO:0000256" key="4">
    <source>
        <dbReference type="ARBA" id="ARBA00022692"/>
    </source>
</evidence>
<sequence>FPANFSEVSEFRLLGFSEVSHLHPLLFVVLFSLYILTLMANIMIAVIINSDNTLHIPMYFFLTQLSCLDICYLSVIVPKVLENLMGGTIGISKTGCAMQMFFFLFFGVAECFLLAVMSCDRYVAVCYPLHYTIIMNTRVCKSLVAGTYICGTAVGLVHTIITFSLPFCGLVINHFFCEIQPLLELLCGNTSPSETQVIAVAVFAIVSPFLMIIYSYIRIISTILKMSSVESQQKAFSTCSSHLLVVTLFYGTASSMYLRPKSSYSASVDKLLSLSYTVVTPLLNPIIYSLRNEEVKGALRKRWRKINFMWK</sequence>
<dbReference type="PRINTS" id="PR00237">
    <property type="entry name" value="GPCRRHODOPSN"/>
</dbReference>